<organism evidence="2">
    <name type="scientific">Culex pipiens</name>
    <name type="common">House mosquito</name>
    <dbReference type="NCBI Taxonomy" id="7175"/>
    <lineage>
        <taxon>Eukaryota</taxon>
        <taxon>Metazoa</taxon>
        <taxon>Ecdysozoa</taxon>
        <taxon>Arthropoda</taxon>
        <taxon>Hexapoda</taxon>
        <taxon>Insecta</taxon>
        <taxon>Pterygota</taxon>
        <taxon>Neoptera</taxon>
        <taxon>Endopterygota</taxon>
        <taxon>Diptera</taxon>
        <taxon>Nematocera</taxon>
        <taxon>Culicoidea</taxon>
        <taxon>Culicidae</taxon>
        <taxon>Culicinae</taxon>
        <taxon>Culicini</taxon>
        <taxon>Culex</taxon>
        <taxon>Culex</taxon>
    </lineage>
</organism>
<dbReference type="GO" id="GO:0016192">
    <property type="term" value="P:vesicle-mediated transport"/>
    <property type="evidence" value="ECO:0007669"/>
    <property type="project" value="InterPro"/>
</dbReference>
<evidence type="ECO:0000259" key="1">
    <source>
        <dbReference type="Pfam" id="PF19033"/>
    </source>
</evidence>
<dbReference type="GO" id="GO:0031267">
    <property type="term" value="F:small GTPase binding"/>
    <property type="evidence" value="ECO:0007669"/>
    <property type="project" value="TreeGrafter"/>
</dbReference>
<dbReference type="InterPro" id="IPR043989">
    <property type="entry name" value="CCZ1/INTU/HSP4_longin_3"/>
</dbReference>
<dbReference type="GO" id="GO:0031085">
    <property type="term" value="C:BLOC-3 complex"/>
    <property type="evidence" value="ECO:0007669"/>
    <property type="project" value="TreeGrafter"/>
</dbReference>
<dbReference type="EMBL" id="HBUE01218263">
    <property type="protein sequence ID" value="CAG6538246.1"/>
    <property type="molecule type" value="Transcribed_RNA"/>
</dbReference>
<dbReference type="InterPro" id="IPR026091">
    <property type="entry name" value="HPS4"/>
</dbReference>
<dbReference type="PANTHER" id="PTHR14407">
    <property type="entry name" value="HERMANSKY-PUDLAK SYNDROME 4 PROTEIN LIGHT-EAR PROTEIN-RELATED"/>
    <property type="match status" value="1"/>
</dbReference>
<dbReference type="EMBL" id="HBUE01324825">
    <property type="protein sequence ID" value="CAG6590258.1"/>
    <property type="molecule type" value="Transcribed_RNA"/>
</dbReference>
<dbReference type="GO" id="GO:0031410">
    <property type="term" value="C:cytoplasmic vesicle"/>
    <property type="evidence" value="ECO:0007669"/>
    <property type="project" value="TreeGrafter"/>
</dbReference>
<dbReference type="GO" id="GO:0005085">
    <property type="term" value="F:guanyl-nucleotide exchange factor activity"/>
    <property type="evidence" value="ECO:0007669"/>
    <property type="project" value="TreeGrafter"/>
</dbReference>
<dbReference type="PANTHER" id="PTHR14407:SF9">
    <property type="entry name" value="BLOC-3 COMPLEX MEMBER HPS4"/>
    <property type="match status" value="1"/>
</dbReference>
<protein>
    <submittedName>
        <fullName evidence="2">(northern house mosquito) hypothetical protein</fullName>
    </submittedName>
</protein>
<dbReference type="Pfam" id="PF19033">
    <property type="entry name" value="Intu_longin_3"/>
    <property type="match status" value="1"/>
</dbReference>
<dbReference type="GO" id="GO:0005765">
    <property type="term" value="C:lysosomal membrane"/>
    <property type="evidence" value="ECO:0007669"/>
    <property type="project" value="TreeGrafter"/>
</dbReference>
<reference evidence="2" key="1">
    <citation type="submission" date="2021-05" db="EMBL/GenBank/DDBJ databases">
        <authorList>
            <person name="Alioto T."/>
            <person name="Alioto T."/>
            <person name="Gomez Garrido J."/>
        </authorList>
    </citation>
    <scope>NUCLEOTIDE SEQUENCE</scope>
</reference>
<proteinExistence type="predicted"/>
<dbReference type="AlphaFoldDB" id="A0A8D8B2W3"/>
<sequence length="123" mass="13982">MENNLHQVLSINVEGSSKGDGGYSFICLDSKWDVNNRCGPWTPGDLLTLNSMHNDLHCNRKLIEFIMRSQDAVIYGYRCGRSEIYYQESSIKNPGLPPPQDAMGVVSLCAKRRLERDHRILLL</sequence>
<feature type="domain" description="CCZ1/INTU/HPS4 third Longin" evidence="1">
    <location>
        <begin position="23"/>
        <end position="92"/>
    </location>
</feature>
<evidence type="ECO:0000313" key="2">
    <source>
        <dbReference type="EMBL" id="CAG6468241.1"/>
    </source>
</evidence>
<dbReference type="EMBL" id="HBUE01060135">
    <property type="protein sequence ID" value="CAG6468241.1"/>
    <property type="molecule type" value="Transcribed_RNA"/>
</dbReference>
<dbReference type="GO" id="GO:0006605">
    <property type="term" value="P:protein targeting"/>
    <property type="evidence" value="ECO:0007669"/>
    <property type="project" value="TreeGrafter"/>
</dbReference>
<name>A0A8D8B2W3_CULPI</name>
<accession>A0A8D8B2W3</accession>